<dbReference type="PANTHER" id="PTHR30561">
    <property type="entry name" value="SMR FAMILY PROTON-DEPENDENT DRUG EFFLUX TRANSPORTER SUGE"/>
    <property type="match status" value="1"/>
</dbReference>
<keyword evidence="6 9" id="KW-0472">Membrane</keyword>
<feature type="transmembrane region" description="Helical" evidence="9">
    <location>
        <begin position="85"/>
        <end position="104"/>
    </location>
</feature>
<dbReference type="SUPFAM" id="SSF103481">
    <property type="entry name" value="Multidrug resistance efflux transporter EmrE"/>
    <property type="match status" value="1"/>
</dbReference>
<evidence type="ECO:0000256" key="2">
    <source>
        <dbReference type="ARBA" id="ARBA00022448"/>
    </source>
</evidence>
<dbReference type="RefSeq" id="WP_213983857.1">
    <property type="nucleotide sequence ID" value="NZ_JAFMNX010000001.1"/>
</dbReference>
<comment type="caution">
    <text evidence="10">The sequence shown here is derived from an EMBL/GenBank/DDBJ whole genome shotgun (WGS) entry which is preliminary data.</text>
</comment>
<dbReference type="Gene3D" id="1.10.3730.20">
    <property type="match status" value="1"/>
</dbReference>
<feature type="transmembrane region" description="Helical" evidence="9">
    <location>
        <begin position="30"/>
        <end position="48"/>
    </location>
</feature>
<gene>
    <name evidence="10" type="ORF">JYU29_06400</name>
</gene>
<organism evidence="10 11">
    <name type="scientific">Tianweitania aestuarii</name>
    <dbReference type="NCBI Taxonomy" id="2814886"/>
    <lineage>
        <taxon>Bacteria</taxon>
        <taxon>Pseudomonadati</taxon>
        <taxon>Pseudomonadota</taxon>
        <taxon>Alphaproteobacteria</taxon>
        <taxon>Hyphomicrobiales</taxon>
        <taxon>Phyllobacteriaceae</taxon>
        <taxon>Tianweitania</taxon>
    </lineage>
</organism>
<dbReference type="InterPro" id="IPR037185">
    <property type="entry name" value="EmrE-like"/>
</dbReference>
<evidence type="ECO:0000256" key="6">
    <source>
        <dbReference type="ARBA" id="ARBA00023136"/>
    </source>
</evidence>
<comment type="subcellular location">
    <subcellularLocation>
        <location evidence="1 8">Cell membrane</location>
        <topology evidence="1 8">Multi-pass membrane protein</topology>
    </subcellularLocation>
</comment>
<keyword evidence="5 9" id="KW-1133">Transmembrane helix</keyword>
<comment type="similarity">
    <text evidence="7 8">Belongs to the drug/metabolite transporter (DMT) superfamily. Small multidrug resistance (SMR) (TC 2.A.7.1) family.</text>
</comment>
<evidence type="ECO:0000256" key="8">
    <source>
        <dbReference type="RuleBase" id="RU003942"/>
    </source>
</evidence>
<evidence type="ECO:0000313" key="11">
    <source>
        <dbReference type="Proteomes" id="UP001297272"/>
    </source>
</evidence>
<dbReference type="Pfam" id="PF00893">
    <property type="entry name" value="Multi_Drug_Res"/>
    <property type="match status" value="1"/>
</dbReference>
<sequence>MQPYVILVLAIAAEVIGTSALKASQGFTRVGPSLVVALAYGAAFYLLARVFSTIPVGIAYAIWSAGGIILVTLVAWALYNQRPDGFAVLGMSLIIAGVLVINLLSKTSTH</sequence>
<keyword evidence="3" id="KW-1003">Cell membrane</keyword>
<dbReference type="InterPro" id="IPR000390">
    <property type="entry name" value="Small_drug/metabolite_transptr"/>
</dbReference>
<proteinExistence type="inferred from homology"/>
<dbReference type="InterPro" id="IPR045324">
    <property type="entry name" value="Small_multidrug_res"/>
</dbReference>
<evidence type="ECO:0000256" key="1">
    <source>
        <dbReference type="ARBA" id="ARBA00004651"/>
    </source>
</evidence>
<evidence type="ECO:0000256" key="5">
    <source>
        <dbReference type="ARBA" id="ARBA00022989"/>
    </source>
</evidence>
<dbReference type="Proteomes" id="UP001297272">
    <property type="component" value="Unassembled WGS sequence"/>
</dbReference>
<dbReference type="EMBL" id="JAFMNX010000001">
    <property type="protein sequence ID" value="MBS9720315.1"/>
    <property type="molecule type" value="Genomic_DNA"/>
</dbReference>
<feature type="transmembrane region" description="Helical" evidence="9">
    <location>
        <begin position="60"/>
        <end position="79"/>
    </location>
</feature>
<protein>
    <submittedName>
        <fullName evidence="10">QacE family quaternary ammonium compound efflux SMR transporter</fullName>
    </submittedName>
</protein>
<name>A0ABS5RTD9_9HYPH</name>
<accession>A0ABS5RTD9</accession>
<keyword evidence="11" id="KW-1185">Reference proteome</keyword>
<evidence type="ECO:0000256" key="9">
    <source>
        <dbReference type="SAM" id="Phobius"/>
    </source>
</evidence>
<dbReference type="PANTHER" id="PTHR30561:SF1">
    <property type="entry name" value="MULTIDRUG TRANSPORTER EMRE"/>
    <property type="match status" value="1"/>
</dbReference>
<evidence type="ECO:0000313" key="10">
    <source>
        <dbReference type="EMBL" id="MBS9720315.1"/>
    </source>
</evidence>
<evidence type="ECO:0000256" key="7">
    <source>
        <dbReference type="ARBA" id="ARBA00038032"/>
    </source>
</evidence>
<reference evidence="10 11" key="1">
    <citation type="submission" date="2021-03" db="EMBL/GenBank/DDBJ databases">
        <title>Tianweitania aestuarii sp. nov., isolated from a tidal flat.</title>
        <authorList>
            <person name="Park S."/>
            <person name="Yoon J.-H."/>
        </authorList>
    </citation>
    <scope>NUCLEOTIDE SEQUENCE [LARGE SCALE GENOMIC DNA]</scope>
    <source>
        <strain evidence="10 11">BSSL-BM11</strain>
    </source>
</reference>
<evidence type="ECO:0000256" key="3">
    <source>
        <dbReference type="ARBA" id="ARBA00022475"/>
    </source>
</evidence>
<keyword evidence="4 8" id="KW-0812">Transmembrane</keyword>
<keyword evidence="2" id="KW-0813">Transport</keyword>
<evidence type="ECO:0000256" key="4">
    <source>
        <dbReference type="ARBA" id="ARBA00022692"/>
    </source>
</evidence>